<protein>
    <recommendedName>
        <fullName evidence="4">HEAT repeat domain-containing protein</fullName>
    </recommendedName>
</protein>
<evidence type="ECO:0000313" key="3">
    <source>
        <dbReference type="Proteomes" id="UP001521137"/>
    </source>
</evidence>
<dbReference type="EMBL" id="JAKGAS010000003">
    <property type="protein sequence ID" value="MCF2947798.1"/>
    <property type="molecule type" value="Genomic_DNA"/>
</dbReference>
<sequence length="281" mass="31296">MLRKIVLLCILALFALGVYLQWFQHKELVKTAATSVSGPGNSPTEHAQTKASQKKPSQSNATEQNKPNQTAQQVSQTPVAAKVEASVEFIQARQILLTKLTEIQDCENNGLCPGDEQDPKQNMFQQEAMFVQALKQLQEMHQAHQVFDSTLSDITGKYLTSPLGRVQMQAIDMLAKQPKNEKNAEILISALSDSYDSKVMAKAMPVLANYPQQQKDYEDMLVQTLKTGSFYVSRTVAKEVRHILTKQNIAKFEALAASLPDKTAKTKILKTSIADFKRAQQ</sequence>
<comment type="caution">
    <text evidence="2">The sequence shown here is derived from an EMBL/GenBank/DDBJ whole genome shotgun (WGS) entry which is preliminary data.</text>
</comment>
<evidence type="ECO:0000313" key="2">
    <source>
        <dbReference type="EMBL" id="MCF2947798.1"/>
    </source>
</evidence>
<proteinExistence type="predicted"/>
<name>A0ABS9D6Y8_9ALTE</name>
<dbReference type="InterPro" id="IPR011989">
    <property type="entry name" value="ARM-like"/>
</dbReference>
<dbReference type="RefSeq" id="WP_235311332.1">
    <property type="nucleotide sequence ID" value="NZ_JAKGAS010000003.1"/>
</dbReference>
<dbReference type="Proteomes" id="UP001521137">
    <property type="component" value="Unassembled WGS sequence"/>
</dbReference>
<organism evidence="2 3">
    <name type="scientific">Paraglaciecola algarum</name>
    <dbReference type="NCBI Taxonomy" id="3050085"/>
    <lineage>
        <taxon>Bacteria</taxon>
        <taxon>Pseudomonadati</taxon>
        <taxon>Pseudomonadota</taxon>
        <taxon>Gammaproteobacteria</taxon>
        <taxon>Alteromonadales</taxon>
        <taxon>Alteromonadaceae</taxon>
        <taxon>Paraglaciecola</taxon>
    </lineage>
</organism>
<gene>
    <name evidence="2" type="ORF">L0668_06755</name>
</gene>
<evidence type="ECO:0000256" key="1">
    <source>
        <dbReference type="SAM" id="MobiDB-lite"/>
    </source>
</evidence>
<evidence type="ECO:0008006" key="4">
    <source>
        <dbReference type="Google" id="ProtNLM"/>
    </source>
</evidence>
<reference evidence="2 3" key="1">
    <citation type="submission" date="2022-01" db="EMBL/GenBank/DDBJ databases">
        <title>Paraglaciecola sp. G1-23.</title>
        <authorList>
            <person name="Jin M.S."/>
            <person name="Han D.M."/>
            <person name="Kim H.M."/>
            <person name="Jeon C.O."/>
        </authorList>
    </citation>
    <scope>NUCLEOTIDE SEQUENCE [LARGE SCALE GENOMIC DNA]</scope>
    <source>
        <strain evidence="2 3">G1-23</strain>
    </source>
</reference>
<accession>A0ABS9D6Y8</accession>
<dbReference type="Gene3D" id="1.25.10.10">
    <property type="entry name" value="Leucine-rich Repeat Variant"/>
    <property type="match status" value="1"/>
</dbReference>
<keyword evidence="3" id="KW-1185">Reference proteome</keyword>
<feature type="region of interest" description="Disordered" evidence="1">
    <location>
        <begin position="34"/>
        <end position="77"/>
    </location>
</feature>